<keyword evidence="2" id="KW-1185">Reference proteome</keyword>
<organism evidence="1 2">
    <name type="scientific">Geodermatophilus ruber</name>
    <dbReference type="NCBI Taxonomy" id="504800"/>
    <lineage>
        <taxon>Bacteria</taxon>
        <taxon>Bacillati</taxon>
        <taxon>Actinomycetota</taxon>
        <taxon>Actinomycetes</taxon>
        <taxon>Geodermatophilales</taxon>
        <taxon>Geodermatophilaceae</taxon>
        <taxon>Geodermatophilus</taxon>
    </lineage>
</organism>
<sequence length="50" mass="5482">MTPIYDWCRAHLADGEAVGHVAPEDAAAPHLATIQRIYDEGMARLAHLAR</sequence>
<reference evidence="1 2" key="1">
    <citation type="submission" date="2016-10" db="EMBL/GenBank/DDBJ databases">
        <authorList>
            <person name="de Groot N.N."/>
        </authorList>
    </citation>
    <scope>NUCLEOTIDE SEQUENCE [LARGE SCALE GENOMIC DNA]</scope>
    <source>
        <strain evidence="1 2">DSM 45317</strain>
    </source>
</reference>
<dbReference type="AlphaFoldDB" id="A0A1I4C1S7"/>
<gene>
    <name evidence="1" type="ORF">SAMN04488085_103297</name>
</gene>
<evidence type="ECO:0000313" key="1">
    <source>
        <dbReference type="EMBL" id="SFK74875.1"/>
    </source>
</evidence>
<dbReference type="InParanoid" id="A0A1I4C1S7"/>
<dbReference type="EMBL" id="FOSW01000003">
    <property type="protein sequence ID" value="SFK74875.1"/>
    <property type="molecule type" value="Genomic_DNA"/>
</dbReference>
<accession>A0A1I4C1S7</accession>
<protein>
    <submittedName>
        <fullName evidence="1">Uncharacterized protein</fullName>
    </submittedName>
</protein>
<evidence type="ECO:0000313" key="2">
    <source>
        <dbReference type="Proteomes" id="UP000199152"/>
    </source>
</evidence>
<proteinExistence type="predicted"/>
<dbReference type="RefSeq" id="WP_177212679.1">
    <property type="nucleotide sequence ID" value="NZ_FOSW01000003.1"/>
</dbReference>
<name>A0A1I4C1S7_9ACTN</name>
<dbReference type="Proteomes" id="UP000199152">
    <property type="component" value="Unassembled WGS sequence"/>
</dbReference>